<evidence type="ECO:0000313" key="8">
    <source>
        <dbReference type="EMBL" id="SDN52412.1"/>
    </source>
</evidence>
<evidence type="ECO:0000256" key="7">
    <source>
        <dbReference type="SAM" id="SignalP"/>
    </source>
</evidence>
<feature type="binding site" evidence="3">
    <location>
        <begin position="354"/>
        <end position="356"/>
    </location>
    <ligand>
        <name>substrate</name>
    </ligand>
</feature>
<name>A0A1H0C3I3_9BACL</name>
<feature type="binding site" evidence="4">
    <location>
        <position position="140"/>
    </location>
    <ligand>
        <name>Ca(2+)</name>
        <dbReference type="ChEBI" id="CHEBI:29108"/>
        <label>1</label>
    </ligand>
</feature>
<dbReference type="InterPro" id="IPR003469">
    <property type="entry name" value="Glyco_hydro_68"/>
</dbReference>
<dbReference type="GO" id="GO:0009758">
    <property type="term" value="P:carbohydrate utilization"/>
    <property type="evidence" value="ECO:0007669"/>
    <property type="project" value="InterPro"/>
</dbReference>
<evidence type="ECO:0000256" key="2">
    <source>
        <dbReference type="PIRSR" id="PIRSR603469-1"/>
    </source>
</evidence>
<reference evidence="9" key="1">
    <citation type="submission" date="2016-10" db="EMBL/GenBank/DDBJ databases">
        <authorList>
            <person name="Varghese N."/>
            <person name="Submissions S."/>
        </authorList>
    </citation>
    <scope>NUCLEOTIDE SEQUENCE [LARGE SCALE GENOMIC DNA]</scope>
    <source>
        <strain evidence="9">CGMCC 1.6854</strain>
    </source>
</reference>
<keyword evidence="7" id="KW-0732">Signal</keyword>
<keyword evidence="9" id="KW-1185">Reference proteome</keyword>
<dbReference type="STRING" id="459525.SAMN04488137_4776"/>
<feature type="binding site" evidence="4">
    <location>
        <position position="255"/>
    </location>
    <ligand>
        <name>Ca(2+)</name>
        <dbReference type="ChEBI" id="CHEBI:29108"/>
        <label>1</label>
    </ligand>
</feature>
<dbReference type="OrthoDB" id="2210426at2"/>
<feature type="chain" id="PRO_5011586564" evidence="7">
    <location>
        <begin position="31"/>
        <end position="485"/>
    </location>
</feature>
<evidence type="ECO:0000256" key="5">
    <source>
        <dbReference type="PIRSR" id="PIRSR603469-4"/>
    </source>
</evidence>
<feature type="binding site" evidence="3">
    <location>
        <begin position="260"/>
        <end position="261"/>
    </location>
    <ligand>
        <name>substrate</name>
    </ligand>
</feature>
<feature type="active site" description="Proton donor/acceptor" evidence="2">
    <location>
        <position position="356"/>
    </location>
</feature>
<feature type="binding site" evidence="3">
    <location>
        <position position="374"/>
    </location>
    <ligand>
        <name>substrate</name>
    </ligand>
</feature>
<feature type="binding site" evidence="4">
    <location>
        <position position="324"/>
    </location>
    <ligand>
        <name>Ca(2+)</name>
        <dbReference type="ChEBI" id="CHEBI:29108"/>
        <label>1</label>
    </ligand>
</feature>
<keyword evidence="4" id="KW-0479">Metal-binding</keyword>
<dbReference type="AlphaFoldDB" id="A0A1H0C3I3"/>
<protein>
    <submittedName>
        <fullName evidence="8">Levansucrase</fullName>
    </submittedName>
</protein>
<sequence>MRFQKLAVKASAVSLGAAILFGAGGPEAFAETATKDYKETYGTSQITRSDMKDMISQHGDANFEVPKFDASSIKNIPSAKKYDKDGNLIKMDVWDTWPLQNADGTVANYKGYNIVFGLAGDPKNANDTFIYMFYKKAGDNSIDAWKNAGRVFDDNDKYEANDRYLKYQSEEWSGSATFTSDGKIRLFYTNREPFTPESKHYGKQTLTTAQVNVSEKDSSTLNIDGVEDYKSIFEGGDSKMYQTVEKAFGGGDYNDNHTLRDPHYVEDNGHKYLVFEANTGTETGYQGENQLYNQAYYGNSNAFFQDEKNKLLQSPKKEEAEKANGAIGIIEINDDYTLKKVMKPLIVSNTVTDEIERANVFEKDGKWYLFTSTRGSKMTIDGIDNKDIYMLGYVANSLDGPFKPLNKTGIVLHQDLDPNDITWNYAHYVIPQKNSDNAVVTSYMTNRGFFEDHKSTFAPSFKLNIKGPHTSVVKDSILNQGQLTD</sequence>
<feature type="binding site" evidence="3">
    <location>
        <position position="94"/>
    </location>
    <ligand>
        <name>substrate</name>
    </ligand>
</feature>
<dbReference type="Proteomes" id="UP000199544">
    <property type="component" value="Unassembled WGS sequence"/>
</dbReference>
<evidence type="ECO:0000256" key="4">
    <source>
        <dbReference type="PIRSR" id="PIRSR603469-3"/>
    </source>
</evidence>
<dbReference type="Pfam" id="PF02435">
    <property type="entry name" value="Glyco_hydro_68"/>
    <property type="match status" value="1"/>
</dbReference>
<dbReference type="CDD" id="cd08997">
    <property type="entry name" value="GH68"/>
    <property type="match status" value="1"/>
</dbReference>
<evidence type="ECO:0000313" key="9">
    <source>
        <dbReference type="Proteomes" id="UP000199544"/>
    </source>
</evidence>
<feature type="signal peptide" evidence="7">
    <location>
        <begin position="1"/>
        <end position="30"/>
    </location>
</feature>
<gene>
    <name evidence="8" type="ORF">SAMN04488137_4776</name>
</gene>
<dbReference type="InterPro" id="IPR023296">
    <property type="entry name" value="Glyco_hydro_beta-prop_sf"/>
</dbReference>
<organism evidence="8 9">
    <name type="scientific">Fictibacillus solisalsi</name>
    <dbReference type="NCBI Taxonomy" id="459525"/>
    <lineage>
        <taxon>Bacteria</taxon>
        <taxon>Bacillati</taxon>
        <taxon>Bacillota</taxon>
        <taxon>Bacilli</taxon>
        <taxon>Bacillales</taxon>
        <taxon>Fictibacillaceae</taxon>
        <taxon>Fictibacillus</taxon>
    </lineage>
</organism>
<dbReference type="GO" id="GO:0046872">
    <property type="term" value="F:metal ion binding"/>
    <property type="evidence" value="ECO:0007669"/>
    <property type="project" value="UniProtKB-KW"/>
</dbReference>
<accession>A0A1H0C3I3</accession>
<feature type="binding site" evidence="4">
    <location>
        <position position="353"/>
    </location>
    <ligand>
        <name>Ca(2+)</name>
        <dbReference type="ChEBI" id="CHEBI:29108"/>
        <label>1</label>
    </ligand>
</feature>
<proteinExistence type="inferred from homology"/>
<evidence type="ECO:0000256" key="3">
    <source>
        <dbReference type="PIRSR" id="PIRSR603469-2"/>
    </source>
</evidence>
<feature type="binding site" evidence="3">
    <location>
        <position position="173"/>
    </location>
    <ligand>
        <name>substrate</name>
    </ligand>
</feature>
<evidence type="ECO:0000256" key="6">
    <source>
        <dbReference type="RuleBase" id="RU361220"/>
    </source>
</evidence>
<comment type="similarity">
    <text evidence="1 6">Belongs to the glycosyl hydrolase 68 family.</text>
</comment>
<keyword evidence="4" id="KW-0106">Calcium</keyword>
<dbReference type="Gene3D" id="2.115.10.20">
    <property type="entry name" value="Glycosyl hydrolase domain, family 43"/>
    <property type="match status" value="1"/>
</dbReference>
<feature type="binding site" evidence="4">
    <location>
        <position position="286"/>
    </location>
    <ligand>
        <name>Ca(2+)</name>
        <dbReference type="ChEBI" id="CHEBI:29108"/>
        <label>1</label>
    </ligand>
</feature>
<dbReference type="GO" id="GO:0050053">
    <property type="term" value="F:levansucrase activity"/>
    <property type="evidence" value="ECO:0007669"/>
    <property type="project" value="InterPro"/>
</dbReference>
<feature type="active site" description="Nucleophile" evidence="2">
    <location>
        <position position="95"/>
    </location>
</feature>
<feature type="site" description="Transition state stabilizer" evidence="5">
    <location>
        <position position="261"/>
    </location>
</feature>
<dbReference type="RefSeq" id="WP_090239187.1">
    <property type="nucleotide sequence ID" value="NZ_FNHW01000006.1"/>
</dbReference>
<dbReference type="SUPFAM" id="SSF75005">
    <property type="entry name" value="Arabinanase/levansucrase/invertase"/>
    <property type="match status" value="1"/>
</dbReference>
<comment type="cofactor">
    <cofactor evidence="4">
        <name>Ca(2+)</name>
        <dbReference type="ChEBI" id="CHEBI:29108"/>
    </cofactor>
</comment>
<dbReference type="EMBL" id="FNHW01000006">
    <property type="protein sequence ID" value="SDN52412.1"/>
    <property type="molecule type" value="Genomic_DNA"/>
</dbReference>
<evidence type="ECO:0000256" key="1">
    <source>
        <dbReference type="ARBA" id="ARBA00006775"/>
    </source>
</evidence>